<comment type="caution">
    <text evidence="2">The sequence shown here is derived from an EMBL/GenBank/DDBJ whole genome shotgun (WGS) entry which is preliminary data.</text>
</comment>
<gene>
    <name evidence="2" type="ORF">JBS370_LOCUS12376</name>
    <name evidence="1" type="ORF">ZHD862_LOCUS14807</name>
</gene>
<evidence type="ECO:0000313" key="3">
    <source>
        <dbReference type="Proteomes" id="UP000663836"/>
    </source>
</evidence>
<proteinExistence type="predicted"/>
<dbReference type="EMBL" id="CAJNOT010000652">
    <property type="protein sequence ID" value="CAF1046162.1"/>
    <property type="molecule type" value="Genomic_DNA"/>
</dbReference>
<dbReference type="Proteomes" id="UP000663836">
    <property type="component" value="Unassembled WGS sequence"/>
</dbReference>
<protein>
    <submittedName>
        <fullName evidence="2">Uncharacterized protein</fullName>
    </submittedName>
</protein>
<name>A0A818XZY0_9BILA</name>
<evidence type="ECO:0000313" key="2">
    <source>
        <dbReference type="EMBL" id="CAF3747573.1"/>
    </source>
</evidence>
<dbReference type="EMBL" id="CAJOBD010001004">
    <property type="protein sequence ID" value="CAF3747573.1"/>
    <property type="molecule type" value="Genomic_DNA"/>
</dbReference>
<dbReference type="Proteomes" id="UP000663864">
    <property type="component" value="Unassembled WGS sequence"/>
</dbReference>
<sequence>MMVQEMCGNYIGYNNDQRTFTYTNTEFTEDVAYHFQIYAESCVGILLTLTIIDAIIAKSSYTRPDIPEG</sequence>
<organism evidence="2 3">
    <name type="scientific">Rotaria sordida</name>
    <dbReference type="NCBI Taxonomy" id="392033"/>
    <lineage>
        <taxon>Eukaryota</taxon>
        <taxon>Metazoa</taxon>
        <taxon>Spiralia</taxon>
        <taxon>Gnathifera</taxon>
        <taxon>Rotifera</taxon>
        <taxon>Eurotatoria</taxon>
        <taxon>Bdelloidea</taxon>
        <taxon>Philodinida</taxon>
        <taxon>Philodinidae</taxon>
        <taxon>Rotaria</taxon>
    </lineage>
</organism>
<evidence type="ECO:0000313" key="1">
    <source>
        <dbReference type="EMBL" id="CAF1046162.1"/>
    </source>
</evidence>
<accession>A0A818XZY0</accession>
<reference evidence="2" key="1">
    <citation type="submission" date="2021-02" db="EMBL/GenBank/DDBJ databases">
        <authorList>
            <person name="Nowell W R."/>
        </authorList>
    </citation>
    <scope>NUCLEOTIDE SEQUENCE</scope>
</reference>
<dbReference type="AlphaFoldDB" id="A0A818XZY0"/>